<evidence type="ECO:0000259" key="2">
    <source>
        <dbReference type="Pfam" id="PF13649"/>
    </source>
</evidence>
<feature type="domain" description="Methyltransferase" evidence="2">
    <location>
        <begin position="71"/>
        <end position="172"/>
    </location>
</feature>
<organism evidence="3 4">
    <name type="scientific">Ceriporiopsis subvermispora (strain B)</name>
    <name type="common">White-rot fungus</name>
    <name type="synonym">Gelatoporia subvermispora</name>
    <dbReference type="NCBI Taxonomy" id="914234"/>
    <lineage>
        <taxon>Eukaryota</taxon>
        <taxon>Fungi</taxon>
        <taxon>Dikarya</taxon>
        <taxon>Basidiomycota</taxon>
        <taxon>Agaricomycotina</taxon>
        <taxon>Agaricomycetes</taxon>
        <taxon>Polyporales</taxon>
        <taxon>Gelatoporiaceae</taxon>
        <taxon>Gelatoporia</taxon>
    </lineage>
</organism>
<dbReference type="InterPro" id="IPR041698">
    <property type="entry name" value="Methyltransf_25"/>
</dbReference>
<dbReference type="SUPFAM" id="SSF53335">
    <property type="entry name" value="S-adenosyl-L-methionine-dependent methyltransferases"/>
    <property type="match status" value="1"/>
</dbReference>
<evidence type="ECO:0000313" key="3">
    <source>
        <dbReference type="EMBL" id="EMD34054.1"/>
    </source>
</evidence>
<dbReference type="InterPro" id="IPR029063">
    <property type="entry name" value="SAM-dependent_MTases_sf"/>
</dbReference>
<dbReference type="STRING" id="914234.M2PDY3"/>
<dbReference type="Proteomes" id="UP000016930">
    <property type="component" value="Unassembled WGS sequence"/>
</dbReference>
<proteinExistence type="predicted"/>
<dbReference type="EMBL" id="KB445804">
    <property type="protein sequence ID" value="EMD34054.1"/>
    <property type="molecule type" value="Genomic_DNA"/>
</dbReference>
<gene>
    <name evidence="3" type="ORF">CERSUDRAFT_117562</name>
</gene>
<dbReference type="OrthoDB" id="2013972at2759"/>
<dbReference type="Gene3D" id="3.40.50.150">
    <property type="entry name" value="Vaccinia Virus protein VP39"/>
    <property type="match status" value="1"/>
</dbReference>
<dbReference type="Pfam" id="PF13649">
    <property type="entry name" value="Methyltransf_25"/>
    <property type="match status" value="1"/>
</dbReference>
<reference evidence="3 4" key="1">
    <citation type="journal article" date="2012" name="Proc. Natl. Acad. Sci. U.S.A.">
        <title>Comparative genomics of Ceriporiopsis subvermispora and Phanerochaete chrysosporium provide insight into selective ligninolysis.</title>
        <authorList>
            <person name="Fernandez-Fueyo E."/>
            <person name="Ruiz-Duenas F.J."/>
            <person name="Ferreira P."/>
            <person name="Floudas D."/>
            <person name="Hibbett D.S."/>
            <person name="Canessa P."/>
            <person name="Larrondo L.F."/>
            <person name="James T.Y."/>
            <person name="Seelenfreund D."/>
            <person name="Lobos S."/>
            <person name="Polanco R."/>
            <person name="Tello M."/>
            <person name="Honda Y."/>
            <person name="Watanabe T."/>
            <person name="Watanabe T."/>
            <person name="Ryu J.S."/>
            <person name="Kubicek C.P."/>
            <person name="Schmoll M."/>
            <person name="Gaskell J."/>
            <person name="Hammel K.E."/>
            <person name="St John F.J."/>
            <person name="Vanden Wymelenberg A."/>
            <person name="Sabat G."/>
            <person name="Splinter BonDurant S."/>
            <person name="Syed K."/>
            <person name="Yadav J.S."/>
            <person name="Doddapaneni H."/>
            <person name="Subramanian V."/>
            <person name="Lavin J.L."/>
            <person name="Oguiza J.A."/>
            <person name="Perez G."/>
            <person name="Pisabarro A.G."/>
            <person name="Ramirez L."/>
            <person name="Santoyo F."/>
            <person name="Master E."/>
            <person name="Coutinho P.M."/>
            <person name="Henrissat B."/>
            <person name="Lombard V."/>
            <person name="Magnuson J.K."/>
            <person name="Kuees U."/>
            <person name="Hori C."/>
            <person name="Igarashi K."/>
            <person name="Samejima M."/>
            <person name="Held B.W."/>
            <person name="Barry K.W."/>
            <person name="LaButti K.M."/>
            <person name="Lapidus A."/>
            <person name="Lindquist E.A."/>
            <person name="Lucas S.M."/>
            <person name="Riley R."/>
            <person name="Salamov A.A."/>
            <person name="Hoffmeister D."/>
            <person name="Schwenk D."/>
            <person name="Hadar Y."/>
            <person name="Yarden O."/>
            <person name="de Vries R.P."/>
            <person name="Wiebenga A."/>
            <person name="Stenlid J."/>
            <person name="Eastwood D."/>
            <person name="Grigoriev I.V."/>
            <person name="Berka R.M."/>
            <person name="Blanchette R.A."/>
            <person name="Kersten P."/>
            <person name="Martinez A.T."/>
            <person name="Vicuna R."/>
            <person name="Cullen D."/>
        </authorList>
    </citation>
    <scope>NUCLEOTIDE SEQUENCE [LARGE SCALE GENOMIC DNA]</scope>
    <source>
        <strain evidence="3 4">B</strain>
    </source>
</reference>
<dbReference type="CDD" id="cd02440">
    <property type="entry name" value="AdoMet_MTases"/>
    <property type="match status" value="1"/>
</dbReference>
<keyword evidence="4" id="KW-1185">Reference proteome</keyword>
<evidence type="ECO:0000313" key="4">
    <source>
        <dbReference type="Proteomes" id="UP000016930"/>
    </source>
</evidence>
<dbReference type="PANTHER" id="PTHR43591">
    <property type="entry name" value="METHYLTRANSFERASE"/>
    <property type="match status" value="1"/>
</dbReference>
<dbReference type="AlphaFoldDB" id="M2PDY3"/>
<feature type="compositionally biased region" description="Low complexity" evidence="1">
    <location>
        <begin position="206"/>
        <end position="228"/>
    </location>
</feature>
<name>M2PDY3_CERS8</name>
<accession>M2PDY3</accession>
<evidence type="ECO:0000256" key="1">
    <source>
        <dbReference type="SAM" id="MobiDB-lite"/>
    </source>
</evidence>
<sequence length="493" mass="55295">MTFVQAGFSKDVQEELVENTARQRKRSISSVPYPVRYSKDLLVFDNWNNMFLNSLCRGLTVHQFQSQPIKVLDLGCGAGFWVIEAAKAWPYSTFVGFDILRIQPELSKSSEIADASGDISSRITWTQGNFLEALPYPDCQFDFVRICCIGLGVPESEWPHLLEEVARVMQPGAVLEVIEEDLIFPYTQIPLAKDHSFSLRTDVKSDPALPSSASKSSLSSSYSSSSSSNRPTLGLLPFPTTSTSAASTQRSVRDDFVELLDPRDHSRLYDAWEAMLHRRFLNEKLLSVLPFYLSSSFDDIQSHPTLRVLLPPNSRLDLDSEIGGTFHHMNFDLSALFLELQDHNGRQSESRTDGSSLRSAQSAGATTSALASLHLARTVQIVRGCKEKMWEVYQAVAASNPNDQPLSRSYLYEQFNAEWTNWESDMKDRMAMHAILQESFAWVPPSDSSGGPDWKAWRERAGDLETSEIDSESGLSDLCRSLRAFVARKPLHT</sequence>
<protein>
    <recommendedName>
        <fullName evidence="2">Methyltransferase domain-containing protein</fullName>
    </recommendedName>
</protein>
<dbReference type="HOGENOM" id="CLU_029174_0_0_1"/>
<feature type="region of interest" description="Disordered" evidence="1">
    <location>
        <begin position="206"/>
        <end position="247"/>
    </location>
</feature>